<dbReference type="CDD" id="cd02245">
    <property type="entry name" value="cupin_7S_vicilin-like_C"/>
    <property type="match status" value="1"/>
</dbReference>
<dbReference type="CDD" id="cd02244">
    <property type="entry name" value="cupin_7S_vicilin-like_N"/>
    <property type="match status" value="1"/>
</dbReference>
<dbReference type="SMART" id="SM00835">
    <property type="entry name" value="Cupin_1"/>
    <property type="match status" value="2"/>
</dbReference>
<feature type="region of interest" description="Disordered" evidence="2">
    <location>
        <begin position="128"/>
        <end position="151"/>
    </location>
</feature>
<keyword evidence="6" id="KW-0002">3D-structure</keyword>
<dbReference type="InterPro" id="IPR050253">
    <property type="entry name" value="Seed_Storage-Functional"/>
</dbReference>
<dbReference type="SUPFAM" id="SSF51182">
    <property type="entry name" value="RmlC-like cupins"/>
    <property type="match status" value="2"/>
</dbReference>
<dbReference type="InterPro" id="IPR014710">
    <property type="entry name" value="RmlC-like_jellyroll"/>
</dbReference>
<feature type="compositionally biased region" description="Acidic residues" evidence="2">
    <location>
        <begin position="136"/>
        <end position="151"/>
    </location>
</feature>
<dbReference type="SMR" id="Q8L5L5"/>
<keyword evidence="1 3" id="KW-0732">Signal</keyword>
<protein>
    <submittedName>
        <fullName evidence="5">Vicilin-like protein</fullName>
    </submittedName>
</protein>
<gene>
    <name evidence="5" type="primary">Ana o 1.0101</name>
</gene>
<dbReference type="Pfam" id="PF00190">
    <property type="entry name" value="Cupin_1"/>
    <property type="match status" value="2"/>
</dbReference>
<dbReference type="InterPro" id="IPR006045">
    <property type="entry name" value="Cupin_1"/>
</dbReference>
<feature type="domain" description="Cupin type-1" evidence="4">
    <location>
        <begin position="353"/>
        <end position="511"/>
    </location>
</feature>
<dbReference type="AlphaFoldDB" id="Q8L5L5"/>
<dbReference type="Allergome" id="685">
    <property type="allergen name" value="Ana o 1.0101"/>
</dbReference>
<reference evidence="5" key="1">
    <citation type="journal article" date="2002" name="J. Allergy Clin. Immunol.">
        <title>Ana o 1, a cashew (Anacardium occidental) allergen of the vicilin seed storage protein family.</title>
        <authorList>
            <person name="Wang F."/>
            <person name="Robotham J.M."/>
            <person name="Teuber S.S."/>
            <person name="Tawde P."/>
            <person name="Sathe S.K."/>
            <person name="Roux K.H."/>
        </authorList>
    </citation>
    <scope>NUCLEOTIDE SEQUENCE</scope>
    <source>
        <tissue evidence="5">Developing nut</tissue>
    </source>
</reference>
<feature type="chain" id="PRO_5004309565" evidence="3">
    <location>
        <begin position="27"/>
        <end position="538"/>
    </location>
</feature>
<dbReference type="PDB" id="7UV2">
    <property type="method" value="NMR"/>
    <property type="chains" value="A=82-137"/>
</dbReference>
<dbReference type="InterPro" id="IPR011051">
    <property type="entry name" value="RmlC_Cupin_sf"/>
</dbReference>
<feature type="region of interest" description="Disordered" evidence="2">
    <location>
        <begin position="64"/>
        <end position="93"/>
    </location>
</feature>
<dbReference type="EMBL" id="AF395894">
    <property type="protein sequence ID" value="AAM73730.2"/>
    <property type="molecule type" value="mRNA"/>
</dbReference>
<accession>Q8L5L5</accession>
<dbReference type="PANTHER" id="PTHR31189:SF13">
    <property type="entry name" value="CUPINCIN"/>
    <property type="match status" value="1"/>
</dbReference>
<dbReference type="PANTHER" id="PTHR31189">
    <property type="entry name" value="OS03G0336100 PROTEIN-RELATED"/>
    <property type="match status" value="1"/>
</dbReference>
<evidence type="ECO:0000256" key="3">
    <source>
        <dbReference type="SAM" id="SignalP"/>
    </source>
</evidence>
<evidence type="ECO:0000256" key="1">
    <source>
        <dbReference type="ARBA" id="ARBA00022729"/>
    </source>
</evidence>
<dbReference type="Allergome" id="34">
    <property type="allergen name" value="Ana o 1"/>
</dbReference>
<evidence type="ECO:0000313" key="5">
    <source>
        <dbReference type="EMBL" id="AAM73730.2"/>
    </source>
</evidence>
<feature type="disulfide bond" evidence="6">
    <location>
        <begin position="103"/>
        <end position="115"/>
    </location>
</feature>
<reference evidence="6" key="2">
    <citation type="journal article" date="2023" name="J. Agric. Food Chem.">
        <title>Structure and IgE Cross-Reactivity among Cashew, Pistachio, Walnut, and Peanut Vicilin-Buried Peptides.</title>
        <authorList>
            <person name="Foo A.C.Y."/>
            <person name="Nesbit J.B."/>
            <person name="Gipson S.A.Y."/>
            <person name="DeRose E.F."/>
            <person name="Cheng H."/>
            <person name="Hurlburt B.K."/>
            <person name="Kulis M.D."/>
            <person name="Kim E.H."/>
            <person name="Dreskin S.C."/>
            <person name="Mustafa S."/>
            <person name="Maleki S.J."/>
            <person name="Mueller G.A."/>
        </authorList>
    </citation>
    <scope>STRUCTURE BY NMR OF 82-137</scope>
    <scope>DISULFIDE BONDS</scope>
</reference>
<organism evidence="5">
    <name type="scientific">Anacardium occidentale</name>
    <name type="common">Cashew</name>
    <dbReference type="NCBI Taxonomy" id="171929"/>
    <lineage>
        <taxon>Eukaryota</taxon>
        <taxon>Viridiplantae</taxon>
        <taxon>Streptophyta</taxon>
        <taxon>Embryophyta</taxon>
        <taxon>Tracheophyta</taxon>
        <taxon>Spermatophyta</taxon>
        <taxon>Magnoliopsida</taxon>
        <taxon>eudicotyledons</taxon>
        <taxon>Gunneridae</taxon>
        <taxon>Pentapetalae</taxon>
        <taxon>rosids</taxon>
        <taxon>malvids</taxon>
        <taxon>Sapindales</taxon>
        <taxon>Anacardiaceae</taxon>
        <taxon>Anacardium</taxon>
    </lineage>
</organism>
<name>Q8L5L5_ANAOC</name>
<dbReference type="Gene3D" id="2.60.120.10">
    <property type="entry name" value="Jelly Rolls"/>
    <property type="match status" value="2"/>
</dbReference>
<feature type="disulfide bond" evidence="6">
    <location>
        <begin position="99"/>
        <end position="119"/>
    </location>
</feature>
<evidence type="ECO:0000259" key="4">
    <source>
        <dbReference type="SMART" id="SM00835"/>
    </source>
</evidence>
<dbReference type="Gene3D" id="6.10.250.1700">
    <property type="match status" value="1"/>
</dbReference>
<proteinExistence type="evidence at protein level"/>
<feature type="domain" description="Cupin type-1" evidence="4">
    <location>
        <begin position="153"/>
        <end position="311"/>
    </location>
</feature>
<feature type="signal peptide" evidence="3">
    <location>
        <begin position="1"/>
        <end position="26"/>
    </location>
</feature>
<evidence type="ECO:0007829" key="6">
    <source>
        <dbReference type="PDB" id="7UV2"/>
    </source>
</evidence>
<sequence length="538" mass="61841">MGPPTKFSFSLFLVSVLVLCLGFALAKIDPELKQCKHQCKVQRQYDEQQKEQCVKECEKYYKEKKGREREHEEEEEEWGTGGVDEPSTHEPAEKHLSQCMRQCERQEGGQQKQLCRFRCQERYKKERGQHNYKREDDEDEDEDEAEEEDENPYVFEDEDFTTKVKTEQGKVVLLPKFTQKSKLLHALEKYRLAVLVANPQAFVVPSHMDADSIFFVSWGRGTITKILENKRESINVRQGDIVSISSGTPFYIANNDENEKLYLVQFLRPVNLPGHFEVFHGPGGENPESFYRAFSWEILEAALKTSKDTLEKLFEKQDQGTIMKASKEQIRAMSRRGEGPKIWPFTEESTGSFKLFKKDPSQSNKYGQLFEAERIDYPPLEKLDMVVSYANITKGGMSVPFYNSRATKIAIVVSGEGCVEIACPHLSSSKSSHPSYKKLRARIRKDTVFIVPAGHPFATVASGNENLEIVCFEVNAEGNIRYTLAGKKNIIKVMEKEAKELAFKMEGEEVDKVFGKQDEEFFFQGPEWRKEKEGRADE</sequence>
<evidence type="ECO:0000256" key="2">
    <source>
        <dbReference type="SAM" id="MobiDB-lite"/>
    </source>
</evidence>